<dbReference type="PANTHER" id="PTHR46543">
    <property type="entry name" value="ZINC FINGER CCHC DOMAIN-CONTAINING PROTEIN 7"/>
    <property type="match status" value="1"/>
</dbReference>
<feature type="compositionally biased region" description="Basic and acidic residues" evidence="9">
    <location>
        <begin position="460"/>
        <end position="494"/>
    </location>
</feature>
<feature type="domain" description="CCHC-type" evidence="10">
    <location>
        <begin position="260"/>
        <end position="274"/>
    </location>
</feature>
<dbReference type="GO" id="GO:0071035">
    <property type="term" value="P:nuclear polyadenylation-dependent rRNA catabolic process"/>
    <property type="evidence" value="ECO:0007669"/>
    <property type="project" value="TreeGrafter"/>
</dbReference>
<evidence type="ECO:0000256" key="4">
    <source>
        <dbReference type="ARBA" id="ARBA00022737"/>
    </source>
</evidence>
<dbReference type="GO" id="GO:0031499">
    <property type="term" value="C:TRAMP complex"/>
    <property type="evidence" value="ECO:0007669"/>
    <property type="project" value="TreeGrafter"/>
</dbReference>
<dbReference type="PANTHER" id="PTHR46543:SF1">
    <property type="entry name" value="ZINC FINGER CCHC DOMAIN-CONTAINING PROTEIN 7"/>
    <property type="match status" value="1"/>
</dbReference>
<evidence type="ECO:0000256" key="2">
    <source>
        <dbReference type="ARBA" id="ARBA00022664"/>
    </source>
</evidence>
<feature type="compositionally biased region" description="Basic and acidic residues" evidence="9">
    <location>
        <begin position="1"/>
        <end position="14"/>
    </location>
</feature>
<keyword evidence="4" id="KW-0677">Repeat</keyword>
<dbReference type="EMBL" id="KZ293428">
    <property type="protein sequence ID" value="PBK69607.1"/>
    <property type="molecule type" value="Genomic_DNA"/>
</dbReference>
<evidence type="ECO:0000259" key="10">
    <source>
        <dbReference type="PROSITE" id="PS50158"/>
    </source>
</evidence>
<evidence type="ECO:0000256" key="6">
    <source>
        <dbReference type="ARBA" id="ARBA00022833"/>
    </source>
</evidence>
<dbReference type="InterPro" id="IPR001878">
    <property type="entry name" value="Znf_CCHC"/>
</dbReference>
<evidence type="ECO:0000256" key="8">
    <source>
        <dbReference type="PROSITE-ProRule" id="PRU00047"/>
    </source>
</evidence>
<organism evidence="11 12">
    <name type="scientific">Armillaria solidipes</name>
    <dbReference type="NCBI Taxonomy" id="1076256"/>
    <lineage>
        <taxon>Eukaryota</taxon>
        <taxon>Fungi</taxon>
        <taxon>Dikarya</taxon>
        <taxon>Basidiomycota</taxon>
        <taxon>Agaricomycotina</taxon>
        <taxon>Agaricomycetes</taxon>
        <taxon>Agaricomycetidae</taxon>
        <taxon>Agaricales</taxon>
        <taxon>Marasmiineae</taxon>
        <taxon>Physalacriaceae</taxon>
        <taxon>Armillaria</taxon>
    </lineage>
</organism>
<dbReference type="SUPFAM" id="SSF57756">
    <property type="entry name" value="Retrovirus zinc finger-like domains"/>
    <property type="match status" value="2"/>
</dbReference>
<dbReference type="InterPro" id="IPR051644">
    <property type="entry name" value="TRAMP_AT-DNA-binding"/>
</dbReference>
<dbReference type="GO" id="GO:0006397">
    <property type="term" value="P:mRNA processing"/>
    <property type="evidence" value="ECO:0007669"/>
    <property type="project" value="UniProtKB-KW"/>
</dbReference>
<protein>
    <recommendedName>
        <fullName evidence="10">CCHC-type domain-containing protein</fullName>
    </recommendedName>
</protein>
<dbReference type="AlphaFoldDB" id="A0A2H3BYD3"/>
<evidence type="ECO:0000256" key="5">
    <source>
        <dbReference type="ARBA" id="ARBA00022771"/>
    </source>
</evidence>
<dbReference type="Proteomes" id="UP000218334">
    <property type="component" value="Unassembled WGS sequence"/>
</dbReference>
<dbReference type="GO" id="GO:0071039">
    <property type="term" value="P:nuclear polyadenylation-dependent CUT catabolic process"/>
    <property type="evidence" value="ECO:0007669"/>
    <property type="project" value="TreeGrafter"/>
</dbReference>
<proteinExistence type="predicted"/>
<sequence length="530" mass="59703">MADAAPKNDTREIIVIHSDASDIEPGQVTTKSDSPRKRKRKKKQMSREEEGSEARSSSGREARRERRKRLRLEEQASGSGSRDPNSERRRRSRSPPGRSPSPLDDAKLFFLDLDPVPLPNVAEKTAKTDEAGGPSKLLLPSHVQVLGSVPVEILPPSTPDSEDEDYIDYLDYDDRKGLVRYFDTSEDKPTKTVCKNCGAEGEHTTYKCPVIICLTCGARDEHPTRSCPISKSCFKCGMKGHINVNCPNKFQHQEPIGNICHRCGHRSHITSECPTWWRIYVYISEENERVRILHARREKSKAGLGQGGEGYIAEDEWCYNCGVEGHWGDDCSNAPHAYGVPEDYSAFGWNNLQTGPFADVNVDVRPAIARRGARDWEKEMNIVDNVGKKGKRKAIEMLGKSAQRQLEDDGDDWFGNRGGGKESKAAASRTNGKPAKKLMFGQSIKSGLLDRIGDTAIDVEPPKRGRSDREESRRQREKRPRSDKPSSSRNKQSDSYDTFSNSRSSRRYEGSYRERDYDRRGPRYSGGYSR</sequence>
<evidence type="ECO:0000256" key="9">
    <source>
        <dbReference type="SAM" id="MobiDB-lite"/>
    </source>
</evidence>
<evidence type="ECO:0000256" key="1">
    <source>
        <dbReference type="ARBA" id="ARBA00004123"/>
    </source>
</evidence>
<dbReference type="SMART" id="SM00343">
    <property type="entry name" value="ZnF_C2HC"/>
    <property type="match status" value="5"/>
</dbReference>
<dbReference type="InterPro" id="IPR036875">
    <property type="entry name" value="Znf_CCHC_sf"/>
</dbReference>
<keyword evidence="6" id="KW-0862">Zinc</keyword>
<dbReference type="GO" id="GO:0071036">
    <property type="term" value="P:nuclear polyadenylation-dependent snoRNA catabolic process"/>
    <property type="evidence" value="ECO:0007669"/>
    <property type="project" value="TreeGrafter"/>
</dbReference>
<dbReference type="GO" id="GO:0071038">
    <property type="term" value="P:TRAMP-dependent tRNA surveillance pathway"/>
    <property type="evidence" value="ECO:0007669"/>
    <property type="project" value="TreeGrafter"/>
</dbReference>
<keyword evidence="2" id="KW-0507">mRNA processing</keyword>
<dbReference type="GO" id="GO:0008270">
    <property type="term" value="F:zinc ion binding"/>
    <property type="evidence" value="ECO:0007669"/>
    <property type="project" value="UniProtKB-KW"/>
</dbReference>
<feature type="domain" description="CCHC-type" evidence="10">
    <location>
        <begin position="233"/>
        <end position="248"/>
    </location>
</feature>
<gene>
    <name evidence="11" type="ORF">ARMSODRAFT_956385</name>
</gene>
<evidence type="ECO:0000313" key="12">
    <source>
        <dbReference type="Proteomes" id="UP000218334"/>
    </source>
</evidence>
<evidence type="ECO:0000256" key="3">
    <source>
        <dbReference type="ARBA" id="ARBA00022723"/>
    </source>
</evidence>
<dbReference type="GO" id="GO:0071037">
    <property type="term" value="P:nuclear polyadenylation-dependent snRNA catabolic process"/>
    <property type="evidence" value="ECO:0007669"/>
    <property type="project" value="TreeGrafter"/>
</dbReference>
<dbReference type="STRING" id="1076256.A0A2H3BYD3"/>
<feature type="region of interest" description="Disordered" evidence="9">
    <location>
        <begin position="402"/>
        <end position="439"/>
    </location>
</feature>
<feature type="compositionally biased region" description="Basic and acidic residues" evidence="9">
    <location>
        <begin position="506"/>
        <end position="521"/>
    </location>
</feature>
<feature type="region of interest" description="Disordered" evidence="9">
    <location>
        <begin position="452"/>
        <end position="530"/>
    </location>
</feature>
<reference evidence="12" key="1">
    <citation type="journal article" date="2017" name="Nat. Ecol. Evol.">
        <title>Genome expansion and lineage-specific genetic innovations in the forest pathogenic fungi Armillaria.</title>
        <authorList>
            <person name="Sipos G."/>
            <person name="Prasanna A.N."/>
            <person name="Walter M.C."/>
            <person name="O'Connor E."/>
            <person name="Balint B."/>
            <person name="Krizsan K."/>
            <person name="Kiss B."/>
            <person name="Hess J."/>
            <person name="Varga T."/>
            <person name="Slot J."/>
            <person name="Riley R."/>
            <person name="Boka B."/>
            <person name="Rigling D."/>
            <person name="Barry K."/>
            <person name="Lee J."/>
            <person name="Mihaltcheva S."/>
            <person name="LaButti K."/>
            <person name="Lipzen A."/>
            <person name="Waldron R."/>
            <person name="Moloney N.M."/>
            <person name="Sperisen C."/>
            <person name="Kredics L."/>
            <person name="Vagvoelgyi C."/>
            <person name="Patrignani A."/>
            <person name="Fitzpatrick D."/>
            <person name="Nagy I."/>
            <person name="Doyle S."/>
            <person name="Anderson J.B."/>
            <person name="Grigoriev I.V."/>
            <person name="Gueldener U."/>
            <person name="Muensterkoetter M."/>
            <person name="Nagy L.G."/>
        </authorList>
    </citation>
    <scope>NUCLEOTIDE SEQUENCE [LARGE SCALE GENOMIC DNA]</scope>
    <source>
        <strain evidence="12">28-4</strain>
    </source>
</reference>
<dbReference type="GO" id="GO:0003723">
    <property type="term" value="F:RNA binding"/>
    <property type="evidence" value="ECO:0007669"/>
    <property type="project" value="TreeGrafter"/>
</dbReference>
<evidence type="ECO:0000313" key="11">
    <source>
        <dbReference type="EMBL" id="PBK69607.1"/>
    </source>
</evidence>
<keyword evidence="5 8" id="KW-0863">Zinc-finger</keyword>
<dbReference type="Pfam" id="PF00098">
    <property type="entry name" value="zf-CCHC"/>
    <property type="match status" value="1"/>
</dbReference>
<feature type="compositionally biased region" description="Basic and acidic residues" evidence="9">
    <location>
        <begin position="45"/>
        <end position="64"/>
    </location>
</feature>
<keyword evidence="3" id="KW-0479">Metal-binding</keyword>
<dbReference type="Gene3D" id="4.10.60.10">
    <property type="entry name" value="Zinc finger, CCHC-type"/>
    <property type="match status" value="2"/>
</dbReference>
<evidence type="ECO:0000256" key="7">
    <source>
        <dbReference type="ARBA" id="ARBA00023242"/>
    </source>
</evidence>
<accession>A0A2H3BYD3</accession>
<feature type="compositionally biased region" description="Low complexity" evidence="9">
    <location>
        <begin position="94"/>
        <end position="105"/>
    </location>
</feature>
<keyword evidence="12" id="KW-1185">Reference proteome</keyword>
<comment type="subcellular location">
    <subcellularLocation>
        <location evidence="1">Nucleus</location>
    </subcellularLocation>
</comment>
<dbReference type="GO" id="GO:0071031">
    <property type="term" value="P:nuclear mRNA surveillance of mRNA 3'-end processing"/>
    <property type="evidence" value="ECO:0007669"/>
    <property type="project" value="TreeGrafter"/>
</dbReference>
<dbReference type="PROSITE" id="PS50158">
    <property type="entry name" value="ZF_CCHC"/>
    <property type="match status" value="3"/>
</dbReference>
<feature type="domain" description="CCHC-type" evidence="10">
    <location>
        <begin position="318"/>
        <end position="333"/>
    </location>
</feature>
<feature type="region of interest" description="Disordered" evidence="9">
    <location>
        <begin position="1"/>
        <end position="105"/>
    </location>
</feature>
<keyword evidence="7" id="KW-0539">Nucleus</keyword>
<name>A0A2H3BYD3_9AGAR</name>